<evidence type="ECO:0000259" key="5">
    <source>
        <dbReference type="PROSITE" id="PS01124"/>
    </source>
</evidence>
<accession>A0ABN0AND0</accession>
<dbReference type="InterPro" id="IPR009057">
    <property type="entry name" value="Homeodomain-like_sf"/>
</dbReference>
<feature type="compositionally biased region" description="Basic residues" evidence="4">
    <location>
        <begin position="1"/>
        <end position="15"/>
    </location>
</feature>
<feature type="region of interest" description="Disordered" evidence="4">
    <location>
        <begin position="1"/>
        <end position="44"/>
    </location>
</feature>
<keyword evidence="3" id="KW-0804">Transcription</keyword>
<comment type="caution">
    <text evidence="6">The sequence shown here is derived from an EMBL/GenBank/DDBJ whole genome shotgun (WGS) entry which is preliminary data.</text>
</comment>
<keyword evidence="2" id="KW-0238">DNA-binding</keyword>
<dbReference type="Gene3D" id="1.10.10.60">
    <property type="entry name" value="Homeodomain-like"/>
    <property type="match status" value="1"/>
</dbReference>
<evidence type="ECO:0000256" key="1">
    <source>
        <dbReference type="ARBA" id="ARBA00023015"/>
    </source>
</evidence>
<dbReference type="Proteomes" id="UP000002969">
    <property type="component" value="Unassembled WGS sequence"/>
</dbReference>
<dbReference type="PROSITE" id="PS01124">
    <property type="entry name" value="HTH_ARAC_FAMILY_2"/>
    <property type="match status" value="1"/>
</dbReference>
<sequence>MNRLKKNSKKQKKFIKISNLETPSPQPKGNIPLLSRGGKKRNKMKAPEKVTSITALHKYLNLKRPSHPLISVFDFNEVNIDPETILSSVTTDFYVVSIKKDCAGRCKYGQHYYDFEDGIMYFIAPHQVLQFEDIMLAEVRGNVLVIHPDFLQGYPLASTIKDYGYFSYIANEALYLSEKEEKSVTDILDNISREIETNMDGFTQDLLVSNIDLLLKYCDRFYNRQFLTRKKVNHDLLTQLESLLDDYFKNGKLLTDGIPTVQFVAAQMNISPNYLSDMLRVHTGQTTQQHIQNRVIEKAKELLSTTSMTVSEIAYHLGFEHPQSFHRLFKNQTTVSPLEFRKSFN</sequence>
<evidence type="ECO:0000256" key="4">
    <source>
        <dbReference type="SAM" id="MobiDB-lite"/>
    </source>
</evidence>
<reference evidence="6" key="1">
    <citation type="submission" date="2010-06" db="EMBL/GenBank/DDBJ databases">
        <authorList>
            <person name="Muzny D."/>
            <person name="Qin X."/>
            <person name="Buhay C."/>
            <person name="Dugan-Rocha S."/>
            <person name="Ding Y."/>
            <person name="Chen G."/>
            <person name="Hawes A."/>
            <person name="Holder M."/>
            <person name="Jhangiani S."/>
            <person name="Johnson A."/>
            <person name="Khan Z."/>
            <person name="Li Z."/>
            <person name="Liu W."/>
            <person name="Liu X."/>
            <person name="Perez L."/>
            <person name="Shen H."/>
            <person name="Wang Q."/>
            <person name="Watt J."/>
            <person name="Xi L."/>
            <person name="Xin Y."/>
            <person name="Zhou J."/>
            <person name="Deng J."/>
            <person name="Jiang H."/>
            <person name="Liu Y."/>
            <person name="Qu J."/>
            <person name="Song X.-Z."/>
            <person name="Zhang L."/>
            <person name="Villasana D."/>
            <person name="Johnson A."/>
            <person name="Liu J."/>
            <person name="Liyanage D."/>
            <person name="Lorensuhewa L."/>
            <person name="Robinson T."/>
            <person name="Song A."/>
            <person name="Song B.-B."/>
            <person name="Dinh H."/>
            <person name="Thornton R."/>
            <person name="Coyle M."/>
            <person name="Francisco L."/>
            <person name="Jackson L."/>
            <person name="Javaid M."/>
            <person name="Korchina V."/>
            <person name="Kovar C."/>
            <person name="Mata R."/>
            <person name="Mathew T."/>
            <person name="Ngo R."/>
            <person name="Nguyen L."/>
            <person name="Nguyen N."/>
            <person name="Okwuonu G."/>
            <person name="Ongeri F."/>
            <person name="Pham C."/>
            <person name="Simmons D."/>
            <person name="Wilczek-Boney K."/>
            <person name="Hale W."/>
            <person name="Jakkamsetti A."/>
            <person name="Pham P."/>
            <person name="Ruth R."/>
            <person name="San Lucas F."/>
            <person name="Warren J."/>
            <person name="Zhang J."/>
            <person name="Zhao Z."/>
            <person name="Zhou C."/>
            <person name="Zhu D."/>
            <person name="Lee S."/>
            <person name="Bess C."/>
            <person name="Blankenburg K."/>
            <person name="Forbes L."/>
            <person name="Fu Q."/>
            <person name="Gubbala S."/>
            <person name="Hirani K."/>
            <person name="Jayaseelan J.C."/>
            <person name="Lara F."/>
            <person name="Munidasa M."/>
            <person name="Palculict T."/>
            <person name="Patil S."/>
            <person name="Pu L.-L."/>
            <person name="Saada N."/>
            <person name="Tang L."/>
            <person name="Weissenberger G."/>
            <person name="Zhu Y."/>
            <person name="Hemphill L."/>
            <person name="Shang Y."/>
            <person name="Youmans B."/>
            <person name="Ayvaz T."/>
            <person name="Ross M."/>
            <person name="Santibanez J."/>
            <person name="Aqrawi P."/>
            <person name="Gross S."/>
            <person name="Joshi V."/>
            <person name="Fowler G."/>
            <person name="Nazareth L."/>
            <person name="Reid J."/>
            <person name="Worley K."/>
            <person name="Petrosino J."/>
            <person name="Highlander S."/>
            <person name="Gibbs R."/>
        </authorList>
    </citation>
    <scope>NUCLEOTIDE SEQUENCE [LARGE SCALE GENOMIC DNA]</scope>
    <source>
        <strain evidence="6">ATCC 35910</strain>
    </source>
</reference>
<dbReference type="EMBL" id="ACKQ02000007">
    <property type="protein sequence ID" value="EFK34606.1"/>
    <property type="molecule type" value="Genomic_DNA"/>
</dbReference>
<organism evidence="6 7">
    <name type="scientific">Chryseobacterium gleum ATCC 35910</name>
    <dbReference type="NCBI Taxonomy" id="525257"/>
    <lineage>
        <taxon>Bacteria</taxon>
        <taxon>Pseudomonadati</taxon>
        <taxon>Bacteroidota</taxon>
        <taxon>Flavobacteriia</taxon>
        <taxon>Flavobacteriales</taxon>
        <taxon>Weeksellaceae</taxon>
        <taxon>Chryseobacterium group</taxon>
        <taxon>Chryseobacterium</taxon>
    </lineage>
</organism>
<feature type="domain" description="HTH araC/xylS-type" evidence="5">
    <location>
        <begin position="238"/>
        <end position="343"/>
    </location>
</feature>
<evidence type="ECO:0000256" key="3">
    <source>
        <dbReference type="ARBA" id="ARBA00023163"/>
    </source>
</evidence>
<name>A0ABN0AND0_CHRGE</name>
<evidence type="ECO:0000256" key="2">
    <source>
        <dbReference type="ARBA" id="ARBA00023125"/>
    </source>
</evidence>
<dbReference type="SUPFAM" id="SSF46689">
    <property type="entry name" value="Homeodomain-like"/>
    <property type="match status" value="1"/>
</dbReference>
<evidence type="ECO:0000313" key="6">
    <source>
        <dbReference type="EMBL" id="EFK34606.1"/>
    </source>
</evidence>
<keyword evidence="7" id="KW-1185">Reference proteome</keyword>
<dbReference type="PANTHER" id="PTHR43280">
    <property type="entry name" value="ARAC-FAMILY TRANSCRIPTIONAL REGULATOR"/>
    <property type="match status" value="1"/>
</dbReference>
<proteinExistence type="predicted"/>
<dbReference type="Pfam" id="PF12833">
    <property type="entry name" value="HTH_18"/>
    <property type="match status" value="1"/>
</dbReference>
<dbReference type="PANTHER" id="PTHR43280:SF32">
    <property type="entry name" value="TRANSCRIPTIONAL REGULATORY PROTEIN"/>
    <property type="match status" value="1"/>
</dbReference>
<evidence type="ECO:0000313" key="7">
    <source>
        <dbReference type="Proteomes" id="UP000002969"/>
    </source>
</evidence>
<dbReference type="SMART" id="SM00342">
    <property type="entry name" value="HTH_ARAC"/>
    <property type="match status" value="1"/>
</dbReference>
<dbReference type="InterPro" id="IPR018060">
    <property type="entry name" value="HTH_AraC"/>
</dbReference>
<protein>
    <submittedName>
        <fullName evidence="6">Transcriptional regulator, AraC family</fullName>
    </submittedName>
</protein>
<gene>
    <name evidence="6" type="ORF">HMPREF0204_13675</name>
</gene>
<keyword evidence="1" id="KW-0805">Transcription regulation</keyword>